<sequence>MNAEGKPRRRDTRVDRARNLRREMTDAERKLWRHLRALLPSSHWRRQATIGPYFADFACHDARLVIEVDGGQHNLEDQAGAKSKRTAYLEAQGYRVLRFWNNEVPGNIDGVMTVVPEALSPGAPPHP</sequence>
<reference evidence="2 3" key="1">
    <citation type="submission" date="2017-07" db="EMBL/GenBank/DDBJ databases">
        <title>Draft Genome Sequences of Select Purple Nonsulfur Bacteria.</title>
        <authorList>
            <person name="Lasarre B."/>
            <person name="Mckinlay J.B."/>
        </authorList>
    </citation>
    <scope>NUCLEOTIDE SEQUENCE [LARGE SCALE GENOMIC DNA]</scope>
    <source>
        <strain evidence="2 3">DSM 11907</strain>
    </source>
</reference>
<dbReference type="SUPFAM" id="SSF52980">
    <property type="entry name" value="Restriction endonuclease-like"/>
    <property type="match status" value="1"/>
</dbReference>
<evidence type="ECO:0000313" key="2">
    <source>
        <dbReference type="EMBL" id="RAI38633.1"/>
    </source>
</evidence>
<dbReference type="Proteomes" id="UP000248863">
    <property type="component" value="Unassembled WGS sequence"/>
</dbReference>
<proteinExistence type="predicted"/>
<comment type="caution">
    <text evidence="2">The sequence shown here is derived from an EMBL/GenBank/DDBJ whole genome shotgun (WGS) entry which is preliminary data.</text>
</comment>
<dbReference type="Pfam" id="PF04480">
    <property type="entry name" value="DUF559"/>
    <property type="match status" value="1"/>
</dbReference>
<dbReference type="CDD" id="cd01038">
    <property type="entry name" value="Endonuclease_DUF559"/>
    <property type="match status" value="1"/>
</dbReference>
<dbReference type="AlphaFoldDB" id="A0A327KM83"/>
<dbReference type="InterPro" id="IPR047216">
    <property type="entry name" value="Endonuclease_DUF559_bact"/>
</dbReference>
<dbReference type="EMBL" id="NPEU01000115">
    <property type="protein sequence ID" value="RAI38633.1"/>
    <property type="molecule type" value="Genomic_DNA"/>
</dbReference>
<organism evidence="2 3">
    <name type="scientific">Rhodoplanes elegans</name>
    <dbReference type="NCBI Taxonomy" id="29408"/>
    <lineage>
        <taxon>Bacteria</taxon>
        <taxon>Pseudomonadati</taxon>
        <taxon>Pseudomonadota</taxon>
        <taxon>Alphaproteobacteria</taxon>
        <taxon>Hyphomicrobiales</taxon>
        <taxon>Nitrobacteraceae</taxon>
        <taxon>Rhodoplanes</taxon>
    </lineage>
</organism>
<dbReference type="InterPro" id="IPR007569">
    <property type="entry name" value="DUF559"/>
</dbReference>
<evidence type="ECO:0000313" key="3">
    <source>
        <dbReference type="Proteomes" id="UP000248863"/>
    </source>
</evidence>
<evidence type="ECO:0000259" key="1">
    <source>
        <dbReference type="Pfam" id="PF04480"/>
    </source>
</evidence>
<dbReference type="PANTHER" id="PTHR38590">
    <property type="entry name" value="BLL0828 PROTEIN"/>
    <property type="match status" value="1"/>
</dbReference>
<accession>A0A327KM83</accession>
<dbReference type="PANTHER" id="PTHR38590:SF1">
    <property type="entry name" value="BLL0828 PROTEIN"/>
    <property type="match status" value="1"/>
</dbReference>
<protein>
    <recommendedName>
        <fullName evidence="1">DUF559 domain-containing protein</fullName>
    </recommendedName>
</protein>
<gene>
    <name evidence="2" type="ORF">CH338_12030</name>
</gene>
<feature type="domain" description="DUF559" evidence="1">
    <location>
        <begin position="14"/>
        <end position="117"/>
    </location>
</feature>
<dbReference type="Gene3D" id="3.40.960.10">
    <property type="entry name" value="VSR Endonuclease"/>
    <property type="match status" value="1"/>
</dbReference>
<dbReference type="OrthoDB" id="9798754at2"/>
<dbReference type="InterPro" id="IPR011335">
    <property type="entry name" value="Restrct_endonuc-II-like"/>
</dbReference>
<name>A0A327KM83_9BRAD</name>
<keyword evidence="3" id="KW-1185">Reference proteome</keyword>